<dbReference type="NCBIfam" id="TIGR04057">
    <property type="entry name" value="SusC_RagA_signa"/>
    <property type="match status" value="1"/>
</dbReference>
<dbReference type="EMBL" id="BMWP01000021">
    <property type="protein sequence ID" value="GGW41848.1"/>
    <property type="molecule type" value="Genomic_DNA"/>
</dbReference>
<dbReference type="InterPro" id="IPR037066">
    <property type="entry name" value="Plug_dom_sf"/>
</dbReference>
<evidence type="ECO:0000256" key="7">
    <source>
        <dbReference type="ARBA" id="ARBA00023237"/>
    </source>
</evidence>
<comment type="subcellular location">
    <subcellularLocation>
        <location evidence="1 8">Cell outer membrane</location>
        <topology evidence="1 8">Multi-pass membrane protein</topology>
    </subcellularLocation>
</comment>
<protein>
    <submittedName>
        <fullName evidence="10">SusC/RagA family TonB-linked outer membrane protein</fullName>
    </submittedName>
</protein>
<dbReference type="Gene3D" id="2.60.40.1120">
    <property type="entry name" value="Carboxypeptidase-like, regulatory domain"/>
    <property type="match status" value="1"/>
</dbReference>
<evidence type="ECO:0000256" key="2">
    <source>
        <dbReference type="ARBA" id="ARBA00022448"/>
    </source>
</evidence>
<sequence>MHLANVTVKSVLDQIESSTDFRFAYKLKDVDLSRKVSVNVQNELVTQVIKDVFINSETTFSVIDLQIFLVKKEVPGLGGVNSDSQFNDLQQTDIKGSVVDKDGAPLPGASIIEKGTTNGTQSDFDGNFNITVSSANAVLVVSYIGFSTKEIPADGKSNIIIGLEESSDNLDEVVVTALGISREKKALGYAVQEVQGEIFEKSKELDLNNSLNGRVSGVFISQGRSNLGTSNARIVIRGESSIGGNNTPLYIVDGFPASFINPNDVESLSVLKGPAATALYGSRAAAGVIVITTKSGKKSQGLSVAIGSSVTMANPAVLPDYQTDYGQGLGGVYQPGVDLSWGPAFTLPSIQQLWGGNEWRPYTNAVEEAYDTGYTLNNNVAISGGDEKSDIRLSYTDVRQNGMVPNTEFKEHTIDLNTNRNFTDKFSVRVGVKYRLTDIPNNGSFDPRFIPLNVDPEVLKKRVDENGNQIMYKSQTDNPYFNLYEDQNLSQSKSLSANISLNYKFTEQLSLLVRTSLGDFNGKTENKGAFGHAGAGKEFGSYHFNKYSSNESNTDFLLTYATDFSNWTLKTSAGGNHLHYNRENIAVSVSQLLTEGTFTAANYRQFPRTTSAVGPEKTVNSLYAYANIGFKDYAYLDLTARNDWSSALPEANNSFFYPSASLSVLIHNLVELPGFIDFWKIRNNYAEVGNDTSAGRLQYLYLFTPGINGVAGIGEESTFPELNLKPEISSAYEIGTEFKLFNNRFNLDFTYYNSVTENQIWSVPVSDVTGYTRAVKNVGKVKNTGYEVSVGGTLIKNNNFSWQTSLNWSSDKSVVQELDPNNPDLSFTQSVASNTFIIDRAGDQRGQIYSKTARTFIYDPTLHNSSLKQYDGQRYHDAAKDLPRVADMDVIGNVNPDWIAGWENTFTFKNWSLGALITGVYGNSFYAGFEKNFVGDGFAPITGGNRDAILPEGVWDSPTGIRPFEPGDEITAGLLYGDYLTDGEINDIWVRDGSFAKLKELSLSYTIPSKLLENMFFKDVRFTVLGRNLYTLTDVKYVDPEIFVNNSQVGTTPGISRSGTIPMARTWSFNVNLRF</sequence>
<evidence type="ECO:0000256" key="5">
    <source>
        <dbReference type="ARBA" id="ARBA00022729"/>
    </source>
</evidence>
<evidence type="ECO:0000256" key="8">
    <source>
        <dbReference type="PROSITE-ProRule" id="PRU01360"/>
    </source>
</evidence>
<dbReference type="InterPro" id="IPR012910">
    <property type="entry name" value="Plug_dom"/>
</dbReference>
<comment type="caution">
    <text evidence="10">The sequence shown here is derived from an EMBL/GenBank/DDBJ whole genome shotgun (WGS) entry which is preliminary data.</text>
</comment>
<proteinExistence type="inferred from homology"/>
<evidence type="ECO:0000313" key="10">
    <source>
        <dbReference type="EMBL" id="GGW41848.1"/>
    </source>
</evidence>
<dbReference type="Proteomes" id="UP000634668">
    <property type="component" value="Unassembled WGS sequence"/>
</dbReference>
<comment type="similarity">
    <text evidence="8">Belongs to the TonB-dependent receptor family.</text>
</comment>
<dbReference type="InterPro" id="IPR039426">
    <property type="entry name" value="TonB-dep_rcpt-like"/>
</dbReference>
<reference evidence="10" key="1">
    <citation type="journal article" date="2014" name="Int. J. Syst. Evol. Microbiol.">
        <title>Complete genome sequence of Corynebacterium casei LMG S-19264T (=DSM 44701T), isolated from a smear-ripened cheese.</title>
        <authorList>
            <consortium name="US DOE Joint Genome Institute (JGI-PGF)"/>
            <person name="Walter F."/>
            <person name="Albersmeier A."/>
            <person name="Kalinowski J."/>
            <person name="Ruckert C."/>
        </authorList>
    </citation>
    <scope>NUCLEOTIDE SEQUENCE</scope>
    <source>
        <strain evidence="10">KCTC 12113</strain>
    </source>
</reference>
<dbReference type="InterPro" id="IPR023997">
    <property type="entry name" value="TonB-dep_OMP_SusC/RagA_CS"/>
</dbReference>
<dbReference type="Gene3D" id="2.170.130.10">
    <property type="entry name" value="TonB-dependent receptor, plug domain"/>
    <property type="match status" value="1"/>
</dbReference>
<dbReference type="Pfam" id="PF07715">
    <property type="entry name" value="Plug"/>
    <property type="match status" value="1"/>
</dbReference>
<evidence type="ECO:0000256" key="6">
    <source>
        <dbReference type="ARBA" id="ARBA00023136"/>
    </source>
</evidence>
<evidence type="ECO:0000313" key="11">
    <source>
        <dbReference type="Proteomes" id="UP000634668"/>
    </source>
</evidence>
<evidence type="ECO:0000256" key="1">
    <source>
        <dbReference type="ARBA" id="ARBA00004571"/>
    </source>
</evidence>
<dbReference type="InterPro" id="IPR023996">
    <property type="entry name" value="TonB-dep_OMP_SusC/RagA"/>
</dbReference>
<organism evidence="10 11">
    <name type="scientific">Arenibacter certesii</name>
    <dbReference type="NCBI Taxonomy" id="228955"/>
    <lineage>
        <taxon>Bacteria</taxon>
        <taxon>Pseudomonadati</taxon>
        <taxon>Bacteroidota</taxon>
        <taxon>Flavobacteriia</taxon>
        <taxon>Flavobacteriales</taxon>
        <taxon>Flavobacteriaceae</taxon>
        <taxon>Arenibacter</taxon>
    </lineage>
</organism>
<evidence type="ECO:0000256" key="3">
    <source>
        <dbReference type="ARBA" id="ARBA00022452"/>
    </source>
</evidence>
<dbReference type="PROSITE" id="PS52016">
    <property type="entry name" value="TONB_DEPENDENT_REC_3"/>
    <property type="match status" value="1"/>
</dbReference>
<name>A0A918J1G3_9FLAO</name>
<dbReference type="GO" id="GO:0009279">
    <property type="term" value="C:cell outer membrane"/>
    <property type="evidence" value="ECO:0007669"/>
    <property type="project" value="UniProtKB-SubCell"/>
</dbReference>
<dbReference type="Pfam" id="PF13715">
    <property type="entry name" value="CarbopepD_reg_2"/>
    <property type="match status" value="1"/>
</dbReference>
<keyword evidence="5" id="KW-0732">Signal</keyword>
<keyword evidence="4 8" id="KW-0812">Transmembrane</keyword>
<keyword evidence="11" id="KW-1185">Reference proteome</keyword>
<dbReference type="SUPFAM" id="SSF49464">
    <property type="entry name" value="Carboxypeptidase regulatory domain-like"/>
    <property type="match status" value="1"/>
</dbReference>
<dbReference type="PANTHER" id="PTHR30069">
    <property type="entry name" value="TONB-DEPENDENT OUTER MEMBRANE RECEPTOR"/>
    <property type="match status" value="1"/>
</dbReference>
<evidence type="ECO:0000256" key="4">
    <source>
        <dbReference type="ARBA" id="ARBA00022692"/>
    </source>
</evidence>
<dbReference type="AlphaFoldDB" id="A0A918J1G3"/>
<dbReference type="SUPFAM" id="SSF56935">
    <property type="entry name" value="Porins"/>
    <property type="match status" value="1"/>
</dbReference>
<dbReference type="NCBIfam" id="TIGR04056">
    <property type="entry name" value="OMP_RagA_SusC"/>
    <property type="match status" value="1"/>
</dbReference>
<keyword evidence="7 8" id="KW-0998">Cell outer membrane</keyword>
<dbReference type="InterPro" id="IPR036942">
    <property type="entry name" value="Beta-barrel_TonB_sf"/>
</dbReference>
<keyword evidence="2 8" id="KW-0813">Transport</keyword>
<dbReference type="GO" id="GO:0044718">
    <property type="term" value="P:siderophore transmembrane transport"/>
    <property type="evidence" value="ECO:0007669"/>
    <property type="project" value="TreeGrafter"/>
</dbReference>
<evidence type="ECO:0000259" key="9">
    <source>
        <dbReference type="Pfam" id="PF07715"/>
    </source>
</evidence>
<keyword evidence="3 8" id="KW-1134">Transmembrane beta strand</keyword>
<dbReference type="GO" id="GO:0015344">
    <property type="term" value="F:siderophore uptake transmembrane transporter activity"/>
    <property type="evidence" value="ECO:0007669"/>
    <property type="project" value="TreeGrafter"/>
</dbReference>
<dbReference type="Gene3D" id="2.40.170.20">
    <property type="entry name" value="TonB-dependent receptor, beta-barrel domain"/>
    <property type="match status" value="1"/>
</dbReference>
<keyword evidence="6 8" id="KW-0472">Membrane</keyword>
<feature type="domain" description="TonB-dependent receptor plug" evidence="9">
    <location>
        <begin position="185"/>
        <end position="288"/>
    </location>
</feature>
<reference evidence="10" key="2">
    <citation type="submission" date="2020-09" db="EMBL/GenBank/DDBJ databases">
        <authorList>
            <person name="Sun Q."/>
            <person name="Kim S."/>
        </authorList>
    </citation>
    <scope>NUCLEOTIDE SEQUENCE</scope>
    <source>
        <strain evidence="10">KCTC 12113</strain>
    </source>
</reference>
<dbReference type="InterPro" id="IPR008969">
    <property type="entry name" value="CarboxyPept-like_regulatory"/>
</dbReference>
<gene>
    <name evidence="10" type="ORF">GCM10007383_28090</name>
</gene>
<accession>A0A918J1G3</accession>
<dbReference type="PANTHER" id="PTHR30069:SF29">
    <property type="entry name" value="HEMOGLOBIN AND HEMOGLOBIN-HAPTOGLOBIN-BINDING PROTEIN 1-RELATED"/>
    <property type="match status" value="1"/>
</dbReference>